<gene>
    <name evidence="1" type="ORF">tloyanaT_17970</name>
</gene>
<dbReference type="Pfam" id="PF12069">
    <property type="entry name" value="DUF3549"/>
    <property type="match status" value="1"/>
</dbReference>
<comment type="caution">
    <text evidence="1">The sequence shown here is derived from an EMBL/GenBank/DDBJ whole genome shotgun (WGS) entry which is preliminary data.</text>
</comment>
<organism evidence="1 2">
    <name type="scientific">Thalassotalea loyana</name>
    <dbReference type="NCBI Taxonomy" id="280483"/>
    <lineage>
        <taxon>Bacteria</taxon>
        <taxon>Pseudomonadati</taxon>
        <taxon>Pseudomonadota</taxon>
        <taxon>Gammaproteobacteria</taxon>
        <taxon>Alteromonadales</taxon>
        <taxon>Colwelliaceae</taxon>
        <taxon>Thalassotalea</taxon>
    </lineage>
</organism>
<protein>
    <recommendedName>
        <fullName evidence="3">DUF3549 family protein</fullName>
    </recommendedName>
</protein>
<evidence type="ECO:0000313" key="1">
    <source>
        <dbReference type="EMBL" id="GLX85545.1"/>
    </source>
</evidence>
<accession>A0ABQ6HBQ0</accession>
<evidence type="ECO:0000313" key="2">
    <source>
        <dbReference type="Proteomes" id="UP001157134"/>
    </source>
</evidence>
<reference evidence="1 2" key="1">
    <citation type="submission" date="2023-03" db="EMBL/GenBank/DDBJ databases">
        <title>Thalassotalea loyana LMG 22536T draft genome sequence.</title>
        <authorList>
            <person name="Sawabe T."/>
        </authorList>
    </citation>
    <scope>NUCLEOTIDE SEQUENCE [LARGE SCALE GENOMIC DNA]</scope>
    <source>
        <strain evidence="1 2">LMG 22536</strain>
    </source>
</reference>
<name>A0ABQ6HBQ0_9GAMM</name>
<dbReference type="EMBL" id="BSSV01000003">
    <property type="protein sequence ID" value="GLX85545.1"/>
    <property type="molecule type" value="Genomic_DNA"/>
</dbReference>
<dbReference type="InterPro" id="IPR021936">
    <property type="entry name" value="DUF3549"/>
</dbReference>
<dbReference type="Proteomes" id="UP001157134">
    <property type="component" value="Unassembled WGS sequence"/>
</dbReference>
<dbReference type="RefSeq" id="WP_284297753.1">
    <property type="nucleotide sequence ID" value="NZ_BSSV01000003.1"/>
</dbReference>
<keyword evidence="2" id="KW-1185">Reference proteome</keyword>
<proteinExistence type="predicted"/>
<evidence type="ECO:0008006" key="3">
    <source>
        <dbReference type="Google" id="ProtNLM"/>
    </source>
</evidence>
<sequence length="347" mass="39178">MSTIDTISDLLTFSGSQFRIYDIGRRIDKISKTDFEKIEQCQLPYPYPLQGHAHLACAFWQKNAKAPYIWFIKLPLDERGLLNQGARNHFIAIIVEALGNDLTVDPTEQQEELLKSNPYHFTPAQYKLASLNAKLNVELKQSASSYYEHTQLYFSGKLGWHDWQSVGVQGIADFAARLKDKENEQSLVKAIPQLPMQVFSVLASALENEHLSLASIDALISRYKNAQSLEEKQHAMRALASSTEHPHVIDLISSLLESEENQQATTAELLIIISGRCWQTLASEKNMILFLENLAKLNDTNLFGAIFKDMVSIPLLRPIVLMSIRSECRSEMLSKAIGTLFNRANSH</sequence>